<dbReference type="KEGG" id="emo:DM558_13155"/>
<dbReference type="NCBIfam" id="NF011607">
    <property type="entry name" value="PRK15033.1"/>
    <property type="match status" value="1"/>
</dbReference>
<evidence type="ECO:0000313" key="3">
    <source>
        <dbReference type="Proteomes" id="UP000273143"/>
    </source>
</evidence>
<feature type="transmembrane region" description="Helical" evidence="1">
    <location>
        <begin position="154"/>
        <end position="178"/>
    </location>
</feature>
<evidence type="ECO:0000313" key="2">
    <source>
        <dbReference type="EMBL" id="AZS51659.1"/>
    </source>
</evidence>
<feature type="transmembrane region" description="Helical" evidence="1">
    <location>
        <begin position="265"/>
        <end position="287"/>
    </location>
</feature>
<dbReference type="Gene3D" id="1.20.950.20">
    <property type="entry name" value="Transmembrane di-heme cytochromes, Chain C"/>
    <property type="match status" value="1"/>
</dbReference>
<reference evidence="3" key="1">
    <citation type="submission" date="2018-06" db="EMBL/GenBank/DDBJ databases">
        <title>Complete genome of Pseudomonas insecticola strain QZS01.</title>
        <authorList>
            <person name="Wang J."/>
            <person name="Su Q."/>
        </authorList>
    </citation>
    <scope>NUCLEOTIDE SEQUENCE [LARGE SCALE GENOMIC DNA]</scope>
    <source>
        <strain evidence="3">QZS01</strain>
    </source>
</reference>
<evidence type="ECO:0000256" key="1">
    <source>
        <dbReference type="SAM" id="Phobius"/>
    </source>
</evidence>
<accession>A0A3Q9JN68</accession>
<dbReference type="AlphaFoldDB" id="A0A3Q9JN68"/>
<dbReference type="InterPro" id="IPR036197">
    <property type="entry name" value="NarG-like_sf"/>
</dbReference>
<proteinExistence type="predicted"/>
<feature type="transmembrane region" description="Helical" evidence="1">
    <location>
        <begin position="232"/>
        <end position="253"/>
    </location>
</feature>
<dbReference type="Proteomes" id="UP000273143">
    <property type="component" value="Chromosome"/>
</dbReference>
<feature type="transmembrane region" description="Helical" evidence="1">
    <location>
        <begin position="330"/>
        <end position="350"/>
    </location>
</feature>
<keyword evidence="1" id="KW-0472">Membrane</keyword>
<keyword evidence="1" id="KW-1133">Transmembrane helix</keyword>
<dbReference type="SUPFAM" id="SSF103501">
    <property type="entry name" value="Respiratory nitrate reductase 1 gamma chain"/>
    <property type="match status" value="1"/>
</dbReference>
<protein>
    <submittedName>
        <fullName evidence="2">Tricarballylate utilization 4Fe-4S protein TcuB</fullName>
    </submittedName>
</protein>
<name>A0A3Q9JN68_9GAMM</name>
<dbReference type="EMBL" id="CP029822">
    <property type="protein sequence ID" value="AZS51659.1"/>
    <property type="molecule type" value="Genomic_DNA"/>
</dbReference>
<organism evidence="2 3">
    <name type="scientific">Entomomonas moraniae</name>
    <dbReference type="NCBI Taxonomy" id="2213226"/>
    <lineage>
        <taxon>Bacteria</taxon>
        <taxon>Pseudomonadati</taxon>
        <taxon>Pseudomonadota</taxon>
        <taxon>Gammaproteobacteria</taxon>
        <taxon>Pseudomonadales</taxon>
        <taxon>Pseudomonadaceae</taxon>
        <taxon>Entomomonas</taxon>
    </lineage>
</organism>
<dbReference type="InterPro" id="IPR012830">
    <property type="entry name" value="Citrate_utilization_prot_B"/>
</dbReference>
<keyword evidence="1" id="KW-0812">Transmembrane</keyword>
<keyword evidence="3" id="KW-1185">Reference proteome</keyword>
<gene>
    <name evidence="2" type="primary">tcuB</name>
    <name evidence="2" type="ORF">DM558_13155</name>
</gene>
<dbReference type="NCBIfam" id="TIGR02484">
    <property type="entry name" value="CitB"/>
    <property type="match status" value="1"/>
</dbReference>
<feature type="transmembrane region" description="Helical" evidence="1">
    <location>
        <begin position="307"/>
        <end position="324"/>
    </location>
</feature>
<dbReference type="RefSeq" id="WP_127164393.1">
    <property type="nucleotide sequence ID" value="NZ_CP029822.1"/>
</dbReference>
<dbReference type="SUPFAM" id="SSF54862">
    <property type="entry name" value="4Fe-4S ferredoxins"/>
    <property type="match status" value="1"/>
</dbReference>
<sequence length="373" mass="41962">MSTANQLIPVVQLSKNEQEAAAALQICNACRYCESFCAVFQAMTHRLSFNRADIHYLANICHNCGNCLHACQYAPPHEFGVNIPKAMAKVRLETYQNFSIPRFLGQLYQKAGITMVSLLTLTFTFFLLVTTFFNNNSLFGLYQGNFYSIFPHNFLAITFGSIFILAFLLLGLGLTNFWRQTSQVIKNQVKAVDIKDATKDILTLKYLDGGHGKGCNEDSDRYTLIRRRFHHLTMYGFLLCFLATIFATGYHYFLGLEAPYPFFSLPVIFGTVGGLGLIIGPVGLLYLNVKRDPLHGDAKQKPMDRGFIFLLLIISVTGLALLGFRNTSAMGILLIIHLASVMTFFLTIPFGKFAHGFYRSTALLKFQIEQRNN</sequence>
<feature type="transmembrane region" description="Helical" evidence="1">
    <location>
        <begin position="111"/>
        <end position="134"/>
    </location>
</feature>